<dbReference type="Pfam" id="PF07969">
    <property type="entry name" value="Amidohydro_3"/>
    <property type="match status" value="2"/>
</dbReference>
<dbReference type="PANTHER" id="PTHR11647">
    <property type="entry name" value="HYDRANTOINASE/DIHYDROPYRIMIDINASE FAMILY MEMBER"/>
    <property type="match status" value="1"/>
</dbReference>
<dbReference type="Gene3D" id="2.30.40.10">
    <property type="entry name" value="Urease, subunit C, domain 1"/>
    <property type="match status" value="1"/>
</dbReference>
<feature type="domain" description="Amidohydrolase 3" evidence="1">
    <location>
        <begin position="44"/>
        <end position="143"/>
    </location>
</feature>
<dbReference type="InterPro" id="IPR032466">
    <property type="entry name" value="Metal_Hydrolase"/>
</dbReference>
<keyword evidence="3" id="KW-1185">Reference proteome</keyword>
<evidence type="ECO:0000313" key="3">
    <source>
        <dbReference type="Proteomes" id="UP001477672"/>
    </source>
</evidence>
<dbReference type="EMBL" id="JBBMFA010000083">
    <property type="protein sequence ID" value="MEQ2520201.1"/>
    <property type="molecule type" value="Genomic_DNA"/>
</dbReference>
<dbReference type="SUPFAM" id="SSF51338">
    <property type="entry name" value="Composite domain of metallo-dependent hydrolases"/>
    <property type="match status" value="1"/>
</dbReference>
<dbReference type="Gene3D" id="3.20.20.140">
    <property type="entry name" value="Metal-dependent hydrolases"/>
    <property type="match status" value="1"/>
</dbReference>
<dbReference type="InterPro" id="IPR011059">
    <property type="entry name" value="Metal-dep_hydrolase_composite"/>
</dbReference>
<proteinExistence type="predicted"/>
<dbReference type="Proteomes" id="UP001477672">
    <property type="component" value="Unassembled WGS sequence"/>
</dbReference>
<dbReference type="RefSeq" id="WP_349215667.1">
    <property type="nucleotide sequence ID" value="NZ_JBBMFA010000083.1"/>
</dbReference>
<dbReference type="PANTHER" id="PTHR11647:SF1">
    <property type="entry name" value="COLLAPSIN RESPONSE MEDIATOR PROTEIN"/>
    <property type="match status" value="1"/>
</dbReference>
<gene>
    <name evidence="2" type="ORF">WMO24_07130</name>
</gene>
<protein>
    <submittedName>
        <fullName evidence="2">Amidohydrolase family protein</fullName>
    </submittedName>
</protein>
<evidence type="ECO:0000313" key="2">
    <source>
        <dbReference type="EMBL" id="MEQ2520201.1"/>
    </source>
</evidence>
<evidence type="ECO:0000259" key="1">
    <source>
        <dbReference type="Pfam" id="PF07969"/>
    </source>
</evidence>
<dbReference type="InterPro" id="IPR050378">
    <property type="entry name" value="Metallo-dep_Hydrolases_sf"/>
</dbReference>
<reference evidence="2 3" key="1">
    <citation type="submission" date="2024-03" db="EMBL/GenBank/DDBJ databases">
        <title>Human intestinal bacterial collection.</title>
        <authorList>
            <person name="Pauvert C."/>
            <person name="Hitch T.C.A."/>
            <person name="Clavel T."/>
        </authorList>
    </citation>
    <scope>NUCLEOTIDE SEQUENCE [LARGE SCALE GENOMIC DNA]</scope>
    <source>
        <strain evidence="2 3">CLA-JM-H11</strain>
    </source>
</reference>
<sequence length="587" mass="65231">MYDILIQGGTVIDGTGAAAVRADVGIRGDQIAAIGDLSGESAAQVIDARGKVVTPGFIEMHSHADQTLLGYPTMDSMLHQGITTFVGCMCGQSIAPIGKYWLANQAMRDIFDELTPKLYADMYNEDYYALSEDAIPLIRKHCGFDPSWHTFHEWLDAVDAHGTSGNIVTVLGYSTIRMNVMGPDGLRKPTPQEKEQLKEYIHEALDAGAFGMSVGLDYEPGIFSDTEELLEMSRELKQDNGILFAHWRKTGPRVGTPKRQKKIDGIIEILEIGLRNDIQVQISHLSKGYELYPANDDFLQRAASQRTLQVIDEYVARGVRAGFDVIPNSTGGTMIAPDLITLFRPWYKFTGGITLFLHNLTKLDYRKQIRDAIYGGTYYILNPKVQPEWEEEIKIMRCAEKQYEGKTAKQVGVMMGKETLEALFDLLLLDCHTQIFRAVHDANAESVKTFVGHPKATLGNDTFVFGLDSTVAYDPESPGNKPNPNTYCGFIKFLTELGGDDREQMIYKLTGRPAEILHFQKRGTLAPGKQADVLVIDWDRLKTNENVLDPAVYPEGIEHVLVNGTPVLRNGQHTGALPGGVIRRQDC</sequence>
<feature type="domain" description="Amidohydrolase 3" evidence="1">
    <location>
        <begin position="501"/>
        <end position="567"/>
    </location>
</feature>
<accession>A0ABV1GEL7</accession>
<organism evidence="2 3">
    <name type="scientific">Ruthenibacterium intestinale</name>
    <dbReference type="NCBI Taxonomy" id="3133163"/>
    <lineage>
        <taxon>Bacteria</taxon>
        <taxon>Bacillati</taxon>
        <taxon>Bacillota</taxon>
        <taxon>Clostridia</taxon>
        <taxon>Eubacteriales</taxon>
        <taxon>Oscillospiraceae</taxon>
        <taxon>Ruthenibacterium</taxon>
    </lineage>
</organism>
<comment type="caution">
    <text evidence="2">The sequence shown here is derived from an EMBL/GenBank/DDBJ whole genome shotgun (WGS) entry which is preliminary data.</text>
</comment>
<dbReference type="InterPro" id="IPR013108">
    <property type="entry name" value="Amidohydro_3"/>
</dbReference>
<name>A0ABV1GEL7_9FIRM</name>
<dbReference type="SUPFAM" id="SSF51556">
    <property type="entry name" value="Metallo-dependent hydrolases"/>
    <property type="match status" value="1"/>
</dbReference>